<proteinExistence type="predicted"/>
<reference evidence="1" key="1">
    <citation type="submission" date="2018-02" db="EMBL/GenBank/DDBJ databases">
        <title>Rhizophora mucronata_Transcriptome.</title>
        <authorList>
            <person name="Meera S.P."/>
            <person name="Sreeshan A."/>
            <person name="Augustine A."/>
        </authorList>
    </citation>
    <scope>NUCLEOTIDE SEQUENCE</scope>
    <source>
        <tissue evidence="1">Leaf</tissue>
    </source>
</reference>
<name>A0A2P2ILB5_RHIMU</name>
<sequence>MDGRRLGRLSFWKFIHMMALWLLHASLKGLQLQKVVKGEVLV</sequence>
<evidence type="ECO:0000313" key="1">
    <source>
        <dbReference type="EMBL" id="MBW82034.1"/>
    </source>
</evidence>
<accession>A0A2P2ILB5</accession>
<organism evidence="1">
    <name type="scientific">Rhizophora mucronata</name>
    <name type="common">Asiatic mangrove</name>
    <dbReference type="NCBI Taxonomy" id="61149"/>
    <lineage>
        <taxon>Eukaryota</taxon>
        <taxon>Viridiplantae</taxon>
        <taxon>Streptophyta</taxon>
        <taxon>Embryophyta</taxon>
        <taxon>Tracheophyta</taxon>
        <taxon>Spermatophyta</taxon>
        <taxon>Magnoliopsida</taxon>
        <taxon>eudicotyledons</taxon>
        <taxon>Gunneridae</taxon>
        <taxon>Pentapetalae</taxon>
        <taxon>rosids</taxon>
        <taxon>fabids</taxon>
        <taxon>Malpighiales</taxon>
        <taxon>Rhizophoraceae</taxon>
        <taxon>Rhizophora</taxon>
    </lineage>
</organism>
<dbReference type="AlphaFoldDB" id="A0A2P2ILB5"/>
<protein>
    <submittedName>
        <fullName evidence="1">Uncharacterized protein</fullName>
    </submittedName>
</protein>
<dbReference type="EMBL" id="GGEC01001551">
    <property type="protein sequence ID" value="MBW82034.1"/>
    <property type="molecule type" value="Transcribed_RNA"/>
</dbReference>